<name>A0ABD0QD60_CIRMR</name>
<keyword evidence="1" id="KW-1133">Transmembrane helix</keyword>
<reference evidence="2 3" key="1">
    <citation type="submission" date="2024-05" db="EMBL/GenBank/DDBJ databases">
        <title>Genome sequencing and assembly of Indian major carp, Cirrhinus mrigala (Hamilton, 1822).</title>
        <authorList>
            <person name="Mohindra V."/>
            <person name="Chowdhury L.M."/>
            <person name="Lal K."/>
            <person name="Jena J.K."/>
        </authorList>
    </citation>
    <scope>NUCLEOTIDE SEQUENCE [LARGE SCALE GENOMIC DNA]</scope>
    <source>
        <strain evidence="2">CM1030</strain>
        <tissue evidence="2">Blood</tissue>
    </source>
</reference>
<accession>A0ABD0QD60</accession>
<dbReference type="AlphaFoldDB" id="A0ABD0QD60"/>
<keyword evidence="1" id="KW-0812">Transmembrane</keyword>
<feature type="non-terminal residue" evidence="2">
    <location>
        <position position="1"/>
    </location>
</feature>
<comment type="caution">
    <text evidence="2">The sequence shown here is derived from an EMBL/GenBank/DDBJ whole genome shotgun (WGS) entry which is preliminary data.</text>
</comment>
<feature type="non-terminal residue" evidence="2">
    <location>
        <position position="86"/>
    </location>
</feature>
<keyword evidence="3" id="KW-1185">Reference proteome</keyword>
<dbReference type="EMBL" id="JAMKFB020000009">
    <property type="protein sequence ID" value="KAL0184064.1"/>
    <property type="molecule type" value="Genomic_DNA"/>
</dbReference>
<keyword evidence="1" id="KW-0472">Membrane</keyword>
<evidence type="ECO:0000313" key="3">
    <source>
        <dbReference type="Proteomes" id="UP001529510"/>
    </source>
</evidence>
<evidence type="ECO:0000256" key="1">
    <source>
        <dbReference type="SAM" id="Phobius"/>
    </source>
</evidence>
<dbReference type="Proteomes" id="UP001529510">
    <property type="component" value="Unassembled WGS sequence"/>
</dbReference>
<proteinExistence type="predicted"/>
<evidence type="ECO:0000313" key="2">
    <source>
        <dbReference type="EMBL" id="KAL0184064.1"/>
    </source>
</evidence>
<feature type="transmembrane region" description="Helical" evidence="1">
    <location>
        <begin position="20"/>
        <end position="42"/>
    </location>
</feature>
<organism evidence="2 3">
    <name type="scientific">Cirrhinus mrigala</name>
    <name type="common">Mrigala</name>
    <dbReference type="NCBI Taxonomy" id="683832"/>
    <lineage>
        <taxon>Eukaryota</taxon>
        <taxon>Metazoa</taxon>
        <taxon>Chordata</taxon>
        <taxon>Craniata</taxon>
        <taxon>Vertebrata</taxon>
        <taxon>Euteleostomi</taxon>
        <taxon>Actinopterygii</taxon>
        <taxon>Neopterygii</taxon>
        <taxon>Teleostei</taxon>
        <taxon>Ostariophysi</taxon>
        <taxon>Cypriniformes</taxon>
        <taxon>Cyprinidae</taxon>
        <taxon>Labeoninae</taxon>
        <taxon>Labeonini</taxon>
        <taxon>Cirrhinus</taxon>
    </lineage>
</organism>
<protein>
    <submittedName>
        <fullName evidence="2">Uncharacterized protein</fullName>
    </submittedName>
</protein>
<sequence>HGVLAVAAHTTNLARLIPDLHVQTLDAVVVVVQVVVVVMGALDVSFHGVPLRLSCGEVQHGPSAHPKPFVLWLPALTPRPNFKAVV</sequence>
<gene>
    <name evidence="2" type="ORF">M9458_019760</name>
</gene>